<proteinExistence type="predicted"/>
<dbReference type="AlphaFoldDB" id="A0A841DET6"/>
<organism evidence="2 3">
    <name type="scientific">Planomonospora venezuelensis</name>
    <dbReference type="NCBI Taxonomy" id="1999"/>
    <lineage>
        <taxon>Bacteria</taxon>
        <taxon>Bacillati</taxon>
        <taxon>Actinomycetota</taxon>
        <taxon>Actinomycetes</taxon>
        <taxon>Streptosporangiales</taxon>
        <taxon>Streptosporangiaceae</taxon>
        <taxon>Planomonospora</taxon>
    </lineage>
</organism>
<name>A0A841DET6_PLAVE</name>
<gene>
    <name evidence="2" type="ORF">FHS22_006575</name>
</gene>
<reference evidence="2 3" key="1">
    <citation type="submission" date="2020-08" db="EMBL/GenBank/DDBJ databases">
        <title>Genomic Encyclopedia of Type Strains, Phase III (KMG-III): the genomes of soil and plant-associated and newly described type strains.</title>
        <authorList>
            <person name="Whitman W."/>
        </authorList>
    </citation>
    <scope>NUCLEOTIDE SEQUENCE [LARGE SCALE GENOMIC DNA]</scope>
    <source>
        <strain evidence="2 3">CECT 3303</strain>
    </source>
</reference>
<dbReference type="Proteomes" id="UP000562352">
    <property type="component" value="Unassembled WGS sequence"/>
</dbReference>
<evidence type="ECO:0000313" key="3">
    <source>
        <dbReference type="Proteomes" id="UP000562352"/>
    </source>
</evidence>
<comment type="caution">
    <text evidence="2">The sequence shown here is derived from an EMBL/GenBank/DDBJ whole genome shotgun (WGS) entry which is preliminary data.</text>
</comment>
<evidence type="ECO:0000259" key="1">
    <source>
        <dbReference type="Pfam" id="PF07878"/>
    </source>
</evidence>
<dbReference type="SUPFAM" id="SSF47598">
    <property type="entry name" value="Ribbon-helix-helix"/>
    <property type="match status" value="1"/>
</dbReference>
<feature type="domain" description="CopG-like ribbon-helix-helix" evidence="1">
    <location>
        <begin position="7"/>
        <end position="36"/>
    </location>
</feature>
<keyword evidence="3" id="KW-1185">Reference proteome</keyword>
<protein>
    <submittedName>
        <fullName evidence="2">Arc/MetJ-type ribon-helix-helix transcriptional regulator</fullName>
    </submittedName>
</protein>
<evidence type="ECO:0000313" key="2">
    <source>
        <dbReference type="EMBL" id="MBB5967273.1"/>
    </source>
</evidence>
<dbReference type="EMBL" id="JACHJJ010000031">
    <property type="protein sequence ID" value="MBB5967273.1"/>
    <property type="molecule type" value="Genomic_DNA"/>
</dbReference>
<dbReference type="RefSeq" id="WP_184948000.1">
    <property type="nucleotide sequence ID" value="NZ_BAAAWZ010000005.1"/>
</dbReference>
<accession>A0A841DET6</accession>
<sequence>MTAKFSISLPDEMYEEVKTLAEQQGTTVSGWFADLARQRLDADHRSRALLAERIEHDRAADPDGHARMADELRRRMREAQVAARHKADKARATGVVA</sequence>
<dbReference type="Pfam" id="PF07878">
    <property type="entry name" value="RHH_5"/>
    <property type="match status" value="1"/>
</dbReference>
<dbReference type="InterPro" id="IPR010985">
    <property type="entry name" value="Ribbon_hlx_hlx"/>
</dbReference>
<dbReference type="InterPro" id="IPR012869">
    <property type="entry name" value="RHH_5"/>
</dbReference>
<dbReference type="GO" id="GO:0006355">
    <property type="term" value="P:regulation of DNA-templated transcription"/>
    <property type="evidence" value="ECO:0007669"/>
    <property type="project" value="InterPro"/>
</dbReference>